<dbReference type="OrthoDB" id="9803192at2"/>
<dbReference type="Pfam" id="PF07992">
    <property type="entry name" value="Pyr_redox_2"/>
    <property type="match status" value="1"/>
</dbReference>
<dbReference type="RefSeq" id="WP_053188710.1">
    <property type="nucleotide sequence ID" value="NZ_LGIA01000217.1"/>
</dbReference>
<dbReference type="GO" id="GO:0051536">
    <property type="term" value="F:iron-sulfur cluster binding"/>
    <property type="evidence" value="ECO:0007669"/>
    <property type="project" value="InterPro"/>
</dbReference>
<dbReference type="Proteomes" id="UP000036958">
    <property type="component" value="Unassembled WGS sequence"/>
</dbReference>
<dbReference type="Gene3D" id="1.10.1060.10">
    <property type="entry name" value="Alpha-helical ferredoxin"/>
    <property type="match status" value="1"/>
</dbReference>
<dbReference type="AlphaFoldDB" id="A0A0L8V2N3"/>
<dbReference type="InterPro" id="IPR036188">
    <property type="entry name" value="FAD/NAD-bd_sf"/>
</dbReference>
<gene>
    <name evidence="3" type="ORF">NC99_45420</name>
</gene>
<evidence type="ECO:0000259" key="2">
    <source>
        <dbReference type="Pfam" id="PF14691"/>
    </source>
</evidence>
<accession>A0A0L8V2N3</accession>
<dbReference type="InterPro" id="IPR006004">
    <property type="entry name" value="SudA-like"/>
</dbReference>
<dbReference type="EMBL" id="LGIA01000217">
    <property type="protein sequence ID" value="KOH42649.1"/>
    <property type="molecule type" value="Genomic_DNA"/>
</dbReference>
<dbReference type="InterPro" id="IPR023753">
    <property type="entry name" value="FAD/NAD-binding_dom"/>
</dbReference>
<dbReference type="PRINTS" id="PR00419">
    <property type="entry name" value="ADXRDTASE"/>
</dbReference>
<evidence type="ECO:0000259" key="1">
    <source>
        <dbReference type="Pfam" id="PF07992"/>
    </source>
</evidence>
<dbReference type="InterPro" id="IPR009051">
    <property type="entry name" value="Helical_ferredxn"/>
</dbReference>
<dbReference type="PANTHER" id="PTHR42783:SF3">
    <property type="entry name" value="GLUTAMATE SYNTHASE [NADPH] SMALL CHAIN-RELATED"/>
    <property type="match status" value="1"/>
</dbReference>
<evidence type="ECO:0000313" key="3">
    <source>
        <dbReference type="EMBL" id="KOH42649.1"/>
    </source>
</evidence>
<dbReference type="PATRIC" id="fig|1409788.3.peg.4643"/>
<name>A0A0L8V2N3_9BACT</name>
<feature type="domain" description="FAD/NAD(P)-binding" evidence="1">
    <location>
        <begin position="169"/>
        <end position="475"/>
    </location>
</feature>
<protein>
    <submittedName>
        <fullName evidence="3">Dihydropyrimidine dehydrogenase subunit A</fullName>
    </submittedName>
</protein>
<evidence type="ECO:0000313" key="4">
    <source>
        <dbReference type="Proteomes" id="UP000036958"/>
    </source>
</evidence>
<proteinExistence type="predicted"/>
<dbReference type="NCBIfam" id="TIGR01316">
    <property type="entry name" value="gltA"/>
    <property type="match status" value="1"/>
</dbReference>
<dbReference type="SUPFAM" id="SSF46548">
    <property type="entry name" value="alpha-helical ferredoxin"/>
    <property type="match status" value="1"/>
</dbReference>
<dbReference type="STRING" id="1409788.NC99_45420"/>
<dbReference type="PANTHER" id="PTHR42783">
    <property type="entry name" value="GLUTAMATE SYNTHASE [NADPH] SMALL CHAIN"/>
    <property type="match status" value="1"/>
</dbReference>
<reference evidence="4" key="1">
    <citation type="submission" date="2015-07" db="EMBL/GenBank/DDBJ databases">
        <title>Genome sequencing of Sunxiuqinia dokdonensis strain SK.</title>
        <authorList>
            <person name="Ahn S."/>
            <person name="Kim B.-C."/>
        </authorList>
    </citation>
    <scope>NUCLEOTIDE SEQUENCE [LARGE SCALE GENOMIC DNA]</scope>
    <source>
        <strain evidence="4">SK</strain>
    </source>
</reference>
<keyword evidence="4" id="KW-1185">Reference proteome</keyword>
<feature type="domain" description="Dihydroprymidine dehydrogenase" evidence="2">
    <location>
        <begin position="48"/>
        <end position="154"/>
    </location>
</feature>
<dbReference type="Gene3D" id="3.50.50.60">
    <property type="entry name" value="FAD/NAD(P)-binding domain"/>
    <property type="match status" value="2"/>
</dbReference>
<dbReference type="GO" id="GO:0016491">
    <property type="term" value="F:oxidoreductase activity"/>
    <property type="evidence" value="ECO:0007669"/>
    <property type="project" value="InterPro"/>
</dbReference>
<dbReference type="InterPro" id="IPR028261">
    <property type="entry name" value="DPD_II"/>
</dbReference>
<sequence>MEEYLKIEREKEWRVELRTKLKNKERTTIERVQMPGLDPIERIQYQDREVNLGLDEASAITEASRCMDCVNPTCIEGCPVSINIPKFIKNIERGEMHEAAKTLKETSALPAVCGRVCPQEKQCEAQCFYTLKLKKEPVAIGYLERFAADFEQNSGSISVPETAEKNNIKVAAIGSGPASLSFAGDMAKLGYDVTVFEALHEVGGVLKYGIPEFRLPNRVVDVELASLEKMGVKFERNFIVGRTASFDDLKEEGFHAFFVASGAGLPRFMNIPGENFNGILSSNEYLTRVNLMNAAKSEFDTPVLRGKNIAVIGGGNTAMDSVRTAKRLGAERAMIVYRRSREEMPARVEEVLHAEEEGIEFLNLNNPIEYFADENGRVNRMRLQKMELGEPDASGRRRPVVVEGSEYDIPVDVVVVAIGVSPNPLVPSELPELKVSRWGTIEVDPETMQSSIPDLFAGGDIVRGGATVILAMGDGRKAAAGMHQYLQTKQNNLVSEPSAIKNAD</sequence>
<organism evidence="3 4">
    <name type="scientific">Sunxiuqinia dokdonensis</name>
    <dbReference type="NCBI Taxonomy" id="1409788"/>
    <lineage>
        <taxon>Bacteria</taxon>
        <taxon>Pseudomonadati</taxon>
        <taxon>Bacteroidota</taxon>
        <taxon>Bacteroidia</taxon>
        <taxon>Marinilabiliales</taxon>
        <taxon>Prolixibacteraceae</taxon>
        <taxon>Sunxiuqinia</taxon>
    </lineage>
</organism>
<comment type="caution">
    <text evidence="3">The sequence shown here is derived from an EMBL/GenBank/DDBJ whole genome shotgun (WGS) entry which is preliminary data.</text>
</comment>
<dbReference type="Pfam" id="PF14691">
    <property type="entry name" value="Fer4_20"/>
    <property type="match status" value="1"/>
</dbReference>
<dbReference type="SUPFAM" id="SSF51971">
    <property type="entry name" value="Nucleotide-binding domain"/>
    <property type="match status" value="2"/>
</dbReference>